<dbReference type="EMBL" id="CP104694">
    <property type="protein sequence ID" value="UXI68641.1"/>
    <property type="molecule type" value="Genomic_DNA"/>
</dbReference>
<evidence type="ECO:0000313" key="2">
    <source>
        <dbReference type="EMBL" id="UXI68641.1"/>
    </source>
</evidence>
<name>A0ABY6BGA8_9GAMM</name>
<dbReference type="Proteomes" id="UP001064632">
    <property type="component" value="Chromosome"/>
</dbReference>
<dbReference type="SUPFAM" id="SSF158682">
    <property type="entry name" value="TerB-like"/>
    <property type="match status" value="1"/>
</dbReference>
<dbReference type="RefSeq" id="WP_261695600.1">
    <property type="nucleotide sequence ID" value="NZ_CP104694.1"/>
</dbReference>
<organism evidence="2 3">
    <name type="scientific">Tahibacter amnicola</name>
    <dbReference type="NCBI Taxonomy" id="2976241"/>
    <lineage>
        <taxon>Bacteria</taxon>
        <taxon>Pseudomonadati</taxon>
        <taxon>Pseudomonadota</taxon>
        <taxon>Gammaproteobacteria</taxon>
        <taxon>Lysobacterales</taxon>
        <taxon>Rhodanobacteraceae</taxon>
        <taxon>Tahibacter</taxon>
    </lineage>
</organism>
<dbReference type="InterPro" id="IPR007791">
    <property type="entry name" value="DjlA_N"/>
</dbReference>
<reference evidence="2" key="1">
    <citation type="submission" date="2022-09" db="EMBL/GenBank/DDBJ databases">
        <title>Tahibacter sp. nov., isolated from a fresh water.</title>
        <authorList>
            <person name="Baek J.H."/>
            <person name="Lee J.K."/>
            <person name="Kim J.M."/>
            <person name="Jeon C.O."/>
        </authorList>
    </citation>
    <scope>NUCLEOTIDE SEQUENCE</scope>
    <source>
        <strain evidence="2">W38</strain>
    </source>
</reference>
<sequence length="148" mass="15997">MSPLPSASLELHHLQAIVRAMYDVARTDGVHDAELVMLRGFYESCQRDSGALASFDDIVGMPFDLAAIVDDFAAAERKAALIHSCLLLAHADGDYSAGERAKVAQFATALGMSTEELAQTEEAVADHLLQQISRISNVDALREVARKL</sequence>
<keyword evidence="3" id="KW-1185">Reference proteome</keyword>
<accession>A0ABY6BGA8</accession>
<feature type="domain" description="Co-chaperone DjlA N-terminal" evidence="1">
    <location>
        <begin position="55"/>
        <end position="120"/>
    </location>
</feature>
<evidence type="ECO:0000313" key="3">
    <source>
        <dbReference type="Proteomes" id="UP001064632"/>
    </source>
</evidence>
<dbReference type="Gene3D" id="1.10.3680.10">
    <property type="entry name" value="TerB-like"/>
    <property type="match status" value="1"/>
</dbReference>
<evidence type="ECO:0000259" key="1">
    <source>
        <dbReference type="Pfam" id="PF05099"/>
    </source>
</evidence>
<dbReference type="Pfam" id="PF05099">
    <property type="entry name" value="TerB"/>
    <property type="match status" value="1"/>
</dbReference>
<protein>
    <submittedName>
        <fullName evidence="2">TerB family tellurite resistance protein</fullName>
    </submittedName>
</protein>
<gene>
    <name evidence="2" type="ORF">N4264_03040</name>
</gene>
<dbReference type="InterPro" id="IPR029024">
    <property type="entry name" value="TerB-like"/>
</dbReference>
<proteinExistence type="predicted"/>